<dbReference type="InterPro" id="IPR018997">
    <property type="entry name" value="PUB_domain"/>
</dbReference>
<feature type="compositionally biased region" description="Basic and acidic residues" evidence="1">
    <location>
        <begin position="1"/>
        <end position="12"/>
    </location>
</feature>
<dbReference type="GO" id="GO:0006886">
    <property type="term" value="P:intracellular protein transport"/>
    <property type="evidence" value="ECO:0007669"/>
    <property type="project" value="TreeGrafter"/>
</dbReference>
<feature type="compositionally biased region" description="Polar residues" evidence="1">
    <location>
        <begin position="206"/>
        <end position="222"/>
    </location>
</feature>
<feature type="region of interest" description="Disordered" evidence="1">
    <location>
        <begin position="601"/>
        <end position="669"/>
    </location>
</feature>
<dbReference type="PANTHER" id="PTHR46467">
    <property type="entry name" value="TETHER CONTAINING UBX DOMAIN FOR GLUT4"/>
    <property type="match status" value="1"/>
</dbReference>
<dbReference type="EMBL" id="AGNL01018331">
    <property type="protein sequence ID" value="EJK63296.1"/>
    <property type="molecule type" value="Genomic_DNA"/>
</dbReference>
<name>K0SQI5_THAOC</name>
<protein>
    <recommendedName>
        <fullName evidence="2">UBX domain-containing protein</fullName>
    </recommendedName>
</protein>
<dbReference type="InterPro" id="IPR036339">
    <property type="entry name" value="PUB-like_dom_sf"/>
</dbReference>
<accession>K0SQI5</accession>
<proteinExistence type="predicted"/>
<dbReference type="SUPFAM" id="SSF54236">
    <property type="entry name" value="Ubiquitin-like"/>
    <property type="match status" value="1"/>
</dbReference>
<dbReference type="AlphaFoldDB" id="K0SQI5"/>
<dbReference type="Pfam" id="PF09409">
    <property type="entry name" value="PUB"/>
    <property type="match status" value="1"/>
</dbReference>
<dbReference type="PROSITE" id="PS50033">
    <property type="entry name" value="UBX"/>
    <property type="match status" value="1"/>
</dbReference>
<dbReference type="OMA" id="SIRCANI"/>
<dbReference type="Gene3D" id="3.10.20.90">
    <property type="entry name" value="Phosphatidylinositol 3-kinase Catalytic Subunit, Chain A, domain 1"/>
    <property type="match status" value="1"/>
</dbReference>
<dbReference type="Pfam" id="PF00789">
    <property type="entry name" value="UBX"/>
    <property type="match status" value="1"/>
</dbReference>
<organism evidence="3 4">
    <name type="scientific">Thalassiosira oceanica</name>
    <name type="common">Marine diatom</name>
    <dbReference type="NCBI Taxonomy" id="159749"/>
    <lineage>
        <taxon>Eukaryota</taxon>
        <taxon>Sar</taxon>
        <taxon>Stramenopiles</taxon>
        <taxon>Ochrophyta</taxon>
        <taxon>Bacillariophyta</taxon>
        <taxon>Coscinodiscophyceae</taxon>
        <taxon>Thalassiosirophycidae</taxon>
        <taxon>Thalassiosirales</taxon>
        <taxon>Thalassiosiraceae</taxon>
        <taxon>Thalassiosira</taxon>
    </lineage>
</organism>
<dbReference type="InterPro" id="IPR001012">
    <property type="entry name" value="UBX_dom"/>
</dbReference>
<feature type="domain" description="UBX" evidence="2">
    <location>
        <begin position="489"/>
        <end position="567"/>
    </location>
</feature>
<comment type="caution">
    <text evidence="3">The sequence shown here is derived from an EMBL/GenBank/DDBJ whole genome shotgun (WGS) entry which is preliminary data.</text>
</comment>
<dbReference type="eggNOG" id="KOG2699">
    <property type="taxonomic scope" value="Eukaryota"/>
</dbReference>
<dbReference type="InterPro" id="IPR029071">
    <property type="entry name" value="Ubiquitin-like_domsf"/>
</dbReference>
<feature type="region of interest" description="Disordered" evidence="1">
    <location>
        <begin position="192"/>
        <end position="226"/>
    </location>
</feature>
<feature type="region of interest" description="Disordered" evidence="1">
    <location>
        <begin position="345"/>
        <end position="378"/>
    </location>
</feature>
<dbReference type="PANTHER" id="PTHR46467:SF1">
    <property type="entry name" value="TETHER CONTAINING UBX DOMAIN FOR GLUT4"/>
    <property type="match status" value="1"/>
</dbReference>
<dbReference type="SUPFAM" id="SSF143503">
    <property type="entry name" value="PUG domain-like"/>
    <property type="match status" value="1"/>
</dbReference>
<evidence type="ECO:0000256" key="1">
    <source>
        <dbReference type="SAM" id="MobiDB-lite"/>
    </source>
</evidence>
<dbReference type="GO" id="GO:0012506">
    <property type="term" value="C:vesicle membrane"/>
    <property type="evidence" value="ECO:0007669"/>
    <property type="project" value="TreeGrafter"/>
</dbReference>
<dbReference type="Gene3D" id="1.20.58.2190">
    <property type="match status" value="1"/>
</dbReference>
<feature type="non-terminal residue" evidence="3">
    <location>
        <position position="1"/>
    </location>
</feature>
<dbReference type="SMART" id="SM00580">
    <property type="entry name" value="PUG"/>
    <property type="match status" value="1"/>
</dbReference>
<dbReference type="Proteomes" id="UP000266841">
    <property type="component" value="Unassembled WGS sequence"/>
</dbReference>
<feature type="compositionally biased region" description="Low complexity" evidence="1">
    <location>
        <begin position="13"/>
        <end position="22"/>
    </location>
</feature>
<sequence>FVEPDLREEDRTGTAGAIGRAGPRQPRTLGTLEWRTLLRDESGERRQVICIMYGKTKPSAKKKTKASPIRVVIRCVWSNERLSVPTDARLPPIQLSTKLQDLVARLESKLPPQLFQSDSKSAALVCLRRVVNQPDWATTSLKELLGGDDGSSGVILSLELSSSAASSSSIGNVISSAASSLSIKPVIQKSDGVGPPSIPRAHRPDASSQSPEPMDIDTSSNETLERRTPNEAWSIVLQSNFDSSTKDCLVTLLRIIDNLLSKPNEPKVRSIRCANIAFDKKVGQCKGGYEFLYSIGFLPRYAALGGSGNIPEMLELKAENESREILLRGRQTLVQSAVRDLQLSSDDLPKFPKTNTPASTLAQPPASIRPSKSRGSAAGFNVYKTHSHNMQSAAMGAPDPYSDASSTLSLEREMQASIEADRGLVAYLPGQGPAVAGPSTSSSGSAAGKSDSALVAARMKRMQDERKKQEEGGFTTKAMRDLEKLKKGRAYSHAQIRVNFADGSHLHAKFLPKEKVSSIRSIIKSAFLPSVVDSLDFDLYVAPPRRLLDENKTLNDEELVPAAKIHVSWKVGGAPTASSSPGSYLQPGLFSTGGSAGASFPDAKPLVKGQKAGSTSASSEPPSEGQSKEDLLMQRMLGKKGGLRGTKEKTNSSEKGGQKSGGRPKWFKG</sequence>
<dbReference type="CDD" id="cd16118">
    <property type="entry name" value="UBX2_UBXN9"/>
    <property type="match status" value="1"/>
</dbReference>
<dbReference type="OrthoDB" id="440781at2759"/>
<dbReference type="CDD" id="cd09212">
    <property type="entry name" value="PUB"/>
    <property type="match status" value="1"/>
</dbReference>
<dbReference type="SMART" id="SM00166">
    <property type="entry name" value="UBX"/>
    <property type="match status" value="1"/>
</dbReference>
<dbReference type="GO" id="GO:0005737">
    <property type="term" value="C:cytoplasm"/>
    <property type="evidence" value="ECO:0007669"/>
    <property type="project" value="TreeGrafter"/>
</dbReference>
<evidence type="ECO:0000313" key="3">
    <source>
        <dbReference type="EMBL" id="EJK63296.1"/>
    </source>
</evidence>
<evidence type="ECO:0000313" key="4">
    <source>
        <dbReference type="Proteomes" id="UP000266841"/>
    </source>
</evidence>
<feature type="compositionally biased region" description="Polar residues" evidence="1">
    <location>
        <begin position="353"/>
        <end position="362"/>
    </location>
</feature>
<feature type="compositionally biased region" description="Polar residues" evidence="1">
    <location>
        <begin position="612"/>
        <end position="625"/>
    </location>
</feature>
<reference evidence="3 4" key="1">
    <citation type="journal article" date="2012" name="Genome Biol.">
        <title>Genome and low-iron response of an oceanic diatom adapted to chronic iron limitation.</title>
        <authorList>
            <person name="Lommer M."/>
            <person name="Specht M."/>
            <person name="Roy A.S."/>
            <person name="Kraemer L."/>
            <person name="Andreson R."/>
            <person name="Gutowska M.A."/>
            <person name="Wolf J."/>
            <person name="Bergner S.V."/>
            <person name="Schilhabel M.B."/>
            <person name="Klostermeier U.C."/>
            <person name="Beiko R.G."/>
            <person name="Rosenstiel P."/>
            <person name="Hippler M."/>
            <person name="Laroche J."/>
        </authorList>
    </citation>
    <scope>NUCLEOTIDE SEQUENCE [LARGE SCALE GENOMIC DNA]</scope>
    <source>
        <strain evidence="3 4">CCMP1005</strain>
    </source>
</reference>
<dbReference type="GO" id="GO:0005634">
    <property type="term" value="C:nucleus"/>
    <property type="evidence" value="ECO:0007669"/>
    <property type="project" value="TreeGrafter"/>
</dbReference>
<gene>
    <name evidence="3" type="ORF">THAOC_16048</name>
</gene>
<evidence type="ECO:0000259" key="2">
    <source>
        <dbReference type="PROSITE" id="PS50033"/>
    </source>
</evidence>
<keyword evidence="4" id="KW-1185">Reference proteome</keyword>
<feature type="region of interest" description="Disordered" evidence="1">
    <location>
        <begin position="1"/>
        <end position="26"/>
    </location>
</feature>